<feature type="transmembrane region" description="Helical" evidence="2">
    <location>
        <begin position="35"/>
        <end position="57"/>
    </location>
</feature>
<keyword evidence="2" id="KW-0812">Transmembrane</keyword>
<dbReference type="SUPFAM" id="SSF51735">
    <property type="entry name" value="NAD(P)-binding Rossmann-fold domains"/>
    <property type="match status" value="2"/>
</dbReference>
<name>A0A8A4ZC70_9MICO</name>
<dbReference type="InterPro" id="IPR051203">
    <property type="entry name" value="Polysaccharide_Synthase-Rel"/>
</dbReference>
<dbReference type="CDD" id="cd05237">
    <property type="entry name" value="UDP_invert_4-6DH_SDR_e"/>
    <property type="match status" value="1"/>
</dbReference>
<organism evidence="4 5">
    <name type="scientific">Pengzhenrongella sicca</name>
    <dbReference type="NCBI Taxonomy" id="2819238"/>
    <lineage>
        <taxon>Bacteria</taxon>
        <taxon>Bacillati</taxon>
        <taxon>Actinomycetota</taxon>
        <taxon>Actinomycetes</taxon>
        <taxon>Micrococcales</taxon>
        <taxon>Pengzhenrongella</taxon>
    </lineage>
</organism>
<dbReference type="PANTHER" id="PTHR43318:SF1">
    <property type="entry name" value="POLYSACCHARIDE BIOSYNTHESIS PROTEIN EPSC-RELATED"/>
    <property type="match status" value="1"/>
</dbReference>
<evidence type="ECO:0000259" key="3">
    <source>
        <dbReference type="Pfam" id="PF02719"/>
    </source>
</evidence>
<proteinExistence type="inferred from homology"/>
<dbReference type="InterPro" id="IPR036291">
    <property type="entry name" value="NAD(P)-bd_dom_sf"/>
</dbReference>
<feature type="transmembrane region" description="Helical" evidence="2">
    <location>
        <begin position="134"/>
        <end position="151"/>
    </location>
</feature>
<sequence>MGFDFFAHRRDNSLVTVEIVVKSGAARRRDRLHRWAWALIDASLWFMAIFGAVWLRFDFVSTPLLERTTLEFALAAVAGHLVVGAFLGPYAVGHQRGSFEESIDIARTVAVTCAGLTVWALLADPLVVPRSVPVVAGTLALAGMFAVRFVIRSWRDHRLASRANQKRVIVFGAGEAGRHLVRSMVRDPRGGYFPVALLDDDRTKRRLHIDGVRVRGTRESIEAVARRQNASTLVVALPQADAPLIRELTDQAEAAGLDVLILPPLLEIIGEQPTVHDLRDVNLHDLLGRRPISLDTTAIAEKLAGRSVLVTGAGGSIGSELCRQIARFGPAKLYLLDRDETGLQTTQLSLSGEGLLTGDDTILADIRDLDCLRTVFERTRPDLVFHAAALKHLPLLETYPLEAWKSNVLGTLNVLAAAAESGVGTFVNISTDKAADPTCMLGYSKRVAERLTANYARTQPGRYVSVRFGNVLGSRGSVVHVFTAQIERGGPITLTHPDVERFFMLIPEACQLVLEAAAIGPDGEVMVLEMGDQVKILDVARTLIRLSGRSGIDITFTGLRTGEKLSEHLFASSEDRRVTSNPLVMSVPVPRLSGDEVLAIDMPSVHTAADVMRRQATFPLPSGV</sequence>
<evidence type="ECO:0000256" key="1">
    <source>
        <dbReference type="ARBA" id="ARBA00007430"/>
    </source>
</evidence>
<keyword evidence="5" id="KW-1185">Reference proteome</keyword>
<keyword evidence="2" id="KW-1133">Transmembrane helix</keyword>
<feature type="transmembrane region" description="Helical" evidence="2">
    <location>
        <begin position="105"/>
        <end position="122"/>
    </location>
</feature>
<keyword evidence="2" id="KW-0472">Membrane</keyword>
<evidence type="ECO:0000313" key="4">
    <source>
        <dbReference type="EMBL" id="QTE29011.1"/>
    </source>
</evidence>
<feature type="transmembrane region" description="Helical" evidence="2">
    <location>
        <begin position="72"/>
        <end position="93"/>
    </location>
</feature>
<dbReference type="Gene3D" id="3.40.50.720">
    <property type="entry name" value="NAD(P)-binding Rossmann-like Domain"/>
    <property type="match status" value="2"/>
</dbReference>
<dbReference type="Proteomes" id="UP000663937">
    <property type="component" value="Chromosome"/>
</dbReference>
<dbReference type="EMBL" id="CP071868">
    <property type="protein sequence ID" value="QTE29011.1"/>
    <property type="molecule type" value="Genomic_DNA"/>
</dbReference>
<gene>
    <name evidence="4" type="ORF">J4E96_17130</name>
</gene>
<protein>
    <submittedName>
        <fullName evidence="4">Polysaccharide biosynthesis protein</fullName>
    </submittedName>
</protein>
<dbReference type="PANTHER" id="PTHR43318">
    <property type="entry name" value="UDP-N-ACETYLGLUCOSAMINE 4,6-DEHYDRATASE"/>
    <property type="match status" value="1"/>
</dbReference>
<evidence type="ECO:0000313" key="5">
    <source>
        <dbReference type="Proteomes" id="UP000663937"/>
    </source>
</evidence>
<feature type="domain" description="Polysaccharide biosynthesis protein CapD-like" evidence="3">
    <location>
        <begin position="308"/>
        <end position="586"/>
    </location>
</feature>
<evidence type="ECO:0000256" key="2">
    <source>
        <dbReference type="SAM" id="Phobius"/>
    </source>
</evidence>
<dbReference type="KEGG" id="psic:J4E96_17130"/>
<accession>A0A8A4ZC70</accession>
<dbReference type="Pfam" id="PF02719">
    <property type="entry name" value="Polysacc_synt_2"/>
    <property type="match status" value="1"/>
</dbReference>
<reference evidence="4" key="1">
    <citation type="submission" date="2021-03" db="EMBL/GenBank/DDBJ databases">
        <title>Pengzhenrongella sicca gen. nov., sp. nov., a new member of suborder Micrococcineae isolated from High-Arctic tundra soil.</title>
        <authorList>
            <person name="Peng F."/>
        </authorList>
    </citation>
    <scope>NUCLEOTIDE SEQUENCE</scope>
    <source>
        <strain evidence="4">LRZ-2</strain>
    </source>
</reference>
<comment type="similarity">
    <text evidence="1">Belongs to the polysaccharide synthase family.</text>
</comment>
<dbReference type="AlphaFoldDB" id="A0A8A4ZC70"/>
<dbReference type="Pfam" id="PF13727">
    <property type="entry name" value="CoA_binding_3"/>
    <property type="match status" value="1"/>
</dbReference>
<dbReference type="InterPro" id="IPR003869">
    <property type="entry name" value="Polysac_CapD-like"/>
</dbReference>